<dbReference type="AlphaFoldDB" id="A0AAV5GDL4"/>
<feature type="compositionally biased region" description="Pro residues" evidence="1">
    <location>
        <begin position="608"/>
        <end position="620"/>
    </location>
</feature>
<dbReference type="EMBL" id="BQKY01000007">
    <property type="protein sequence ID" value="GJN90631.1"/>
    <property type="molecule type" value="Genomic_DNA"/>
</dbReference>
<reference evidence="2 3" key="1">
    <citation type="submission" date="2021-12" db="EMBL/GenBank/DDBJ databases">
        <title>High titer production of polyol ester of fatty acids by Rhodotorula paludigena BS15 towards product separation-free biomass refinery.</title>
        <authorList>
            <person name="Mano J."/>
            <person name="Ono H."/>
            <person name="Tanaka T."/>
            <person name="Naito K."/>
            <person name="Sushida H."/>
            <person name="Ike M."/>
            <person name="Tokuyasu K."/>
            <person name="Kitaoka M."/>
        </authorList>
    </citation>
    <scope>NUCLEOTIDE SEQUENCE [LARGE SCALE GENOMIC DNA]</scope>
    <source>
        <strain evidence="2 3">BS15</strain>
    </source>
</reference>
<sequence>MPFSGSSGRFGGGAAAARRDDQRPTRQVVAPSASAAAANDASHRAQLLKVIESHPFTKKLSDLVRNFDAARAEYEDNPRVHDFAGPRTSPSAPFNGEYIPKHNGMRKQTLIPRLRMGSAFVAFAESASLSSKDLEFASFCHAEAVRITDGLLAEQKQGAVLYFANLTEWGSLLSKRFRLGDPVDRVAATLAFVKLIPAAVVFQAHSDSPVPEVKTMSLLQRFVYTLKQALGEPPSLPSSLRFPQERPLQASLGDVMAVTDPFSLVDPATSTVVAKQYLLVRVGPTSSGVGPSANPSFPTLERIIHLPEPDLRTLLGSLSRPFSRYLLESKAPLTAYDFEVSILDKELNLADCVRFAVFGAQGGGETTFILCGIGQDRANKDFTLTAIAPDGRVLWTKNGRVELIVDAVIEASQHGQRPLFAHSTSLVDERVIISAAVQSGRLASDDAPVTTGTRGVLEVNLLDEDGEPVAVSLFNGGQFLVKVGHRLALASTSLAPLFATFFETLASSVFAYREFGFKLPRFHQLASSVPGASGLDDSPFASLSKCVLDVYQTATLWTNLRTLLSYRLGDGPRHVREGSSEPTHQQPEHVDDEDGRPRKRARSKSPSSSPPTSPRLPPPDLTATAAATTSALDGYEAYARKQQALSAADTMSPGPSRTAALLAVSPYHPSAAQEAEWRAMMDAMPLMVPLRNKIEVDTPPQTGSRAYVPEQTGADFMRQWLDASPSGARE</sequence>
<feature type="region of interest" description="Disordered" evidence="1">
    <location>
        <begin position="1"/>
        <end position="36"/>
    </location>
</feature>
<evidence type="ECO:0000313" key="3">
    <source>
        <dbReference type="Proteomes" id="UP001342314"/>
    </source>
</evidence>
<keyword evidence="3" id="KW-1185">Reference proteome</keyword>
<organism evidence="2 3">
    <name type="scientific">Rhodotorula paludigena</name>
    <dbReference type="NCBI Taxonomy" id="86838"/>
    <lineage>
        <taxon>Eukaryota</taxon>
        <taxon>Fungi</taxon>
        <taxon>Dikarya</taxon>
        <taxon>Basidiomycota</taxon>
        <taxon>Pucciniomycotina</taxon>
        <taxon>Microbotryomycetes</taxon>
        <taxon>Sporidiobolales</taxon>
        <taxon>Sporidiobolaceae</taxon>
        <taxon>Rhodotorula</taxon>
    </lineage>
</organism>
<protein>
    <recommendedName>
        <fullName evidence="4">Proteophosphoglycan ppg4</fullName>
    </recommendedName>
</protein>
<evidence type="ECO:0000256" key="1">
    <source>
        <dbReference type="SAM" id="MobiDB-lite"/>
    </source>
</evidence>
<dbReference type="Proteomes" id="UP001342314">
    <property type="component" value="Unassembled WGS sequence"/>
</dbReference>
<gene>
    <name evidence="2" type="ORF">Rhopal_003643-T1</name>
</gene>
<evidence type="ECO:0008006" key="4">
    <source>
        <dbReference type="Google" id="ProtNLM"/>
    </source>
</evidence>
<name>A0AAV5GDL4_9BASI</name>
<feature type="region of interest" description="Disordered" evidence="1">
    <location>
        <begin position="573"/>
        <end position="622"/>
    </location>
</feature>
<accession>A0AAV5GDL4</accession>
<feature type="region of interest" description="Disordered" evidence="1">
    <location>
        <begin position="79"/>
        <end position="99"/>
    </location>
</feature>
<proteinExistence type="predicted"/>
<comment type="caution">
    <text evidence="2">The sequence shown here is derived from an EMBL/GenBank/DDBJ whole genome shotgun (WGS) entry which is preliminary data.</text>
</comment>
<evidence type="ECO:0000313" key="2">
    <source>
        <dbReference type="EMBL" id="GJN90631.1"/>
    </source>
</evidence>